<dbReference type="InterPro" id="IPR014879">
    <property type="entry name" value="Spo0A_C"/>
</dbReference>
<comment type="caution">
    <text evidence="6">The sequence shown here is derived from an EMBL/GenBank/DDBJ whole genome shotgun (WGS) entry which is preliminary data.</text>
</comment>
<dbReference type="SUPFAM" id="SSF52172">
    <property type="entry name" value="CheY-like"/>
    <property type="match status" value="1"/>
</dbReference>
<dbReference type="Proteomes" id="UP001205063">
    <property type="component" value="Unassembled WGS sequence"/>
</dbReference>
<evidence type="ECO:0000313" key="6">
    <source>
        <dbReference type="EMBL" id="MCQ4949223.1"/>
    </source>
</evidence>
<dbReference type="Gene3D" id="1.10.10.10">
    <property type="entry name" value="Winged helix-like DNA-binding domain superfamily/Winged helix DNA-binding domain"/>
    <property type="match status" value="1"/>
</dbReference>
<dbReference type="GO" id="GO:0003700">
    <property type="term" value="F:DNA-binding transcription factor activity"/>
    <property type="evidence" value="ECO:0007669"/>
    <property type="project" value="InterPro"/>
</dbReference>
<dbReference type="GO" id="GO:0003677">
    <property type="term" value="F:DNA binding"/>
    <property type="evidence" value="ECO:0007669"/>
    <property type="project" value="UniProtKB-KW"/>
</dbReference>
<dbReference type="PROSITE" id="PS50110">
    <property type="entry name" value="RESPONSE_REGULATORY"/>
    <property type="match status" value="1"/>
</dbReference>
<dbReference type="InterPro" id="IPR036388">
    <property type="entry name" value="WH-like_DNA-bd_sf"/>
</dbReference>
<dbReference type="GO" id="GO:0042173">
    <property type="term" value="P:regulation of sporulation resulting in formation of a cellular spore"/>
    <property type="evidence" value="ECO:0007669"/>
    <property type="project" value="InterPro"/>
</dbReference>
<evidence type="ECO:0000256" key="1">
    <source>
        <dbReference type="ARBA" id="ARBA00018672"/>
    </source>
</evidence>
<evidence type="ECO:0000256" key="3">
    <source>
        <dbReference type="ARBA" id="ARBA00024867"/>
    </source>
</evidence>
<dbReference type="RefSeq" id="WP_185916146.1">
    <property type="nucleotide sequence ID" value="NZ_JACMSD010000005.1"/>
</dbReference>
<organism evidence="6 7">
    <name type="scientific">Bittarella massiliensis</name>
    <name type="common">ex Durand et al. 2017</name>
    <dbReference type="NCBI Taxonomy" id="1720313"/>
    <lineage>
        <taxon>Bacteria</taxon>
        <taxon>Bacillati</taxon>
        <taxon>Bacillota</taxon>
        <taxon>Clostridia</taxon>
        <taxon>Eubacteriales</taxon>
        <taxon>Oscillospiraceae</taxon>
        <taxon>Bittarella (ex Durand et al. 2017)</taxon>
    </lineage>
</organism>
<dbReference type="Pfam" id="PF00072">
    <property type="entry name" value="Response_reg"/>
    <property type="match status" value="1"/>
</dbReference>
<dbReference type="InterPro" id="IPR001789">
    <property type="entry name" value="Sig_transdc_resp-reg_receiver"/>
</dbReference>
<dbReference type="SUPFAM" id="SSF46894">
    <property type="entry name" value="C-terminal effector domain of the bipartite response regulators"/>
    <property type="match status" value="1"/>
</dbReference>
<protein>
    <recommendedName>
        <fullName evidence="1">Stage 0 sporulation protein A homolog</fullName>
    </recommendedName>
</protein>
<dbReference type="AlphaFoldDB" id="A0AAW5KAG1"/>
<dbReference type="Gene3D" id="3.40.50.2300">
    <property type="match status" value="1"/>
</dbReference>
<name>A0AAW5KAG1_9FIRM</name>
<accession>A0AAW5KAG1</accession>
<feature type="domain" description="Response regulatory" evidence="5">
    <location>
        <begin position="6"/>
        <end position="128"/>
    </location>
</feature>
<dbReference type="GO" id="GO:0005737">
    <property type="term" value="C:cytoplasm"/>
    <property type="evidence" value="ECO:0007669"/>
    <property type="project" value="InterPro"/>
</dbReference>
<evidence type="ECO:0000259" key="5">
    <source>
        <dbReference type="PROSITE" id="PS50110"/>
    </source>
</evidence>
<evidence type="ECO:0000256" key="2">
    <source>
        <dbReference type="ARBA" id="ARBA00023125"/>
    </source>
</evidence>
<sequence>MEKKTRLMIVEDEVEEQNAFVEYLKGQEEIDLVGVTGSAAEALKWNDRYRPDVVILDLELSEGEGSGLDLAPALAAPERPHNPYVMVTTKVTDKSTQAYLRNYVGFIYEKRLQNYGPEQVIGTVKRMGSFLRGQRLRRGGSLPAMPAPGAEESLEERLLDEIFRELECMGLRRGLMAARCTAWATLFHYKYKGDDKQLFTKNLYPDVGEQVGCKWRSVERNIRNAIKIAWMPANYEQTSARFPHLVKANGTIPTNAQFLDAFVARLRERH</sequence>
<evidence type="ECO:0000256" key="4">
    <source>
        <dbReference type="PROSITE-ProRule" id="PRU00169"/>
    </source>
</evidence>
<keyword evidence="4" id="KW-0597">Phosphoprotein</keyword>
<evidence type="ECO:0000313" key="7">
    <source>
        <dbReference type="Proteomes" id="UP001205063"/>
    </source>
</evidence>
<dbReference type="InterPro" id="IPR016032">
    <property type="entry name" value="Sig_transdc_resp-reg_C-effctor"/>
</dbReference>
<reference evidence="6" key="1">
    <citation type="submission" date="2022-06" db="EMBL/GenBank/DDBJ databases">
        <title>Isolation of gut microbiota from human fecal samples.</title>
        <authorList>
            <person name="Pamer E.G."/>
            <person name="Barat B."/>
            <person name="Waligurski E."/>
            <person name="Medina S."/>
            <person name="Paddock L."/>
            <person name="Mostad J."/>
        </authorList>
    </citation>
    <scope>NUCLEOTIDE SEQUENCE</scope>
    <source>
        <strain evidence="6">DFI.7.96</strain>
    </source>
</reference>
<feature type="modified residue" description="4-aspartylphosphate" evidence="4">
    <location>
        <position position="57"/>
    </location>
</feature>
<dbReference type="GO" id="GO:0000160">
    <property type="term" value="P:phosphorelay signal transduction system"/>
    <property type="evidence" value="ECO:0007669"/>
    <property type="project" value="InterPro"/>
</dbReference>
<dbReference type="SMART" id="SM00448">
    <property type="entry name" value="REC"/>
    <property type="match status" value="1"/>
</dbReference>
<dbReference type="GO" id="GO:0005509">
    <property type="term" value="F:calcium ion binding"/>
    <property type="evidence" value="ECO:0007669"/>
    <property type="project" value="InterPro"/>
</dbReference>
<keyword evidence="2" id="KW-0238">DNA-binding</keyword>
<dbReference type="EMBL" id="JANGAB010000002">
    <property type="protein sequence ID" value="MCQ4949223.1"/>
    <property type="molecule type" value="Genomic_DNA"/>
</dbReference>
<dbReference type="Pfam" id="PF08769">
    <property type="entry name" value="Spo0A_C"/>
    <property type="match status" value="1"/>
</dbReference>
<comment type="function">
    <text evidence="3">May play the central regulatory role in sporulation. It may be an element of the effector pathway responsible for the activation of sporulation genes in response to nutritional stress. Spo0A may act in concert with spo0H (a sigma factor) to control the expression of some genes that are critical to the sporulation process.</text>
</comment>
<proteinExistence type="predicted"/>
<dbReference type="InterPro" id="IPR011006">
    <property type="entry name" value="CheY-like_superfamily"/>
</dbReference>
<gene>
    <name evidence="6" type="ORF">NE646_06025</name>
</gene>